<dbReference type="AlphaFoldDB" id="A0A972VWQ6"/>
<dbReference type="InterPro" id="IPR000639">
    <property type="entry name" value="Epox_hydrolase-like"/>
</dbReference>
<proteinExistence type="predicted"/>
<dbReference type="PRINTS" id="PR00412">
    <property type="entry name" value="EPOXHYDRLASE"/>
</dbReference>
<dbReference type="EMBL" id="JABMOJ010000240">
    <property type="protein sequence ID" value="NQV64991.1"/>
    <property type="molecule type" value="Genomic_DNA"/>
</dbReference>
<accession>A0A972VWQ6</accession>
<protein>
    <submittedName>
        <fullName evidence="3">Alpha/beta hydrolase</fullName>
    </submittedName>
</protein>
<dbReference type="PANTHER" id="PTHR43329">
    <property type="entry name" value="EPOXIDE HYDROLASE"/>
    <property type="match status" value="1"/>
</dbReference>
<dbReference type="Pfam" id="PF00561">
    <property type="entry name" value="Abhydrolase_1"/>
    <property type="match status" value="1"/>
</dbReference>
<evidence type="ECO:0000259" key="2">
    <source>
        <dbReference type="Pfam" id="PF00561"/>
    </source>
</evidence>
<dbReference type="SUPFAM" id="SSF53474">
    <property type="entry name" value="alpha/beta-Hydrolases"/>
    <property type="match status" value="1"/>
</dbReference>
<name>A0A972VWQ6_9GAMM</name>
<evidence type="ECO:0000256" key="1">
    <source>
        <dbReference type="ARBA" id="ARBA00022801"/>
    </source>
</evidence>
<dbReference type="InterPro" id="IPR000073">
    <property type="entry name" value="AB_hydrolase_1"/>
</dbReference>
<feature type="domain" description="AB hydrolase-1" evidence="2">
    <location>
        <begin position="42"/>
        <end position="254"/>
    </location>
</feature>
<organism evidence="3 4">
    <name type="scientific">SAR86 cluster bacterium</name>
    <dbReference type="NCBI Taxonomy" id="2030880"/>
    <lineage>
        <taxon>Bacteria</taxon>
        <taxon>Pseudomonadati</taxon>
        <taxon>Pseudomonadota</taxon>
        <taxon>Gammaproteobacteria</taxon>
        <taxon>SAR86 cluster</taxon>
    </lineage>
</organism>
<dbReference type="GO" id="GO:0016787">
    <property type="term" value="F:hydrolase activity"/>
    <property type="evidence" value="ECO:0007669"/>
    <property type="project" value="UniProtKB-KW"/>
</dbReference>
<comment type="caution">
    <text evidence="3">The sequence shown here is derived from an EMBL/GenBank/DDBJ whole genome shotgun (WGS) entry which is preliminary data.</text>
</comment>
<evidence type="ECO:0000313" key="4">
    <source>
        <dbReference type="Proteomes" id="UP000754644"/>
    </source>
</evidence>
<dbReference type="Proteomes" id="UP000754644">
    <property type="component" value="Unassembled WGS sequence"/>
</dbReference>
<keyword evidence="1 3" id="KW-0378">Hydrolase</keyword>
<sequence>MTDTTADLSAAPRDSRIITRFVQANGLTFEVDQCGEGDKLAICLHGFPESSYSWRYQLPMLADLGYTAWAPNLRGYGKSSRPPFVEDYAMQHLLDDVAGLIDAAGKQEVVLIAHDWGAVIAWQFAMAKVRPLTKLIICNVPHPVAMQKAFSLAQLKKSWYVFFFQIPGLAEKLLGRHHAQPIADMFQNTCVDNSMFPQEVVEVYRQNAAQPGALTAMVNYYRALLRFRAKPKKGEKSPIISTPTLMIWGEDDVALTKETTYGTENYVDDFRIRYLPRISHWVQQEAPQVTNEMIKSFLQDQPVPYAQWQMNLVASLLSASDNHTSDEPAIDEPAID</sequence>
<gene>
    <name evidence="3" type="ORF">HQ497_06460</name>
</gene>
<reference evidence="3" key="1">
    <citation type="submission" date="2020-05" db="EMBL/GenBank/DDBJ databases">
        <title>Sulfur intermediates as new biogeochemical hubs in an aquatic model microbial ecosystem.</title>
        <authorList>
            <person name="Vigneron A."/>
        </authorList>
    </citation>
    <scope>NUCLEOTIDE SEQUENCE</scope>
    <source>
        <strain evidence="3">Bin.250</strain>
    </source>
</reference>
<evidence type="ECO:0000313" key="3">
    <source>
        <dbReference type="EMBL" id="NQV64991.1"/>
    </source>
</evidence>
<dbReference type="Gene3D" id="3.40.50.1820">
    <property type="entry name" value="alpha/beta hydrolase"/>
    <property type="match status" value="1"/>
</dbReference>
<dbReference type="InterPro" id="IPR029058">
    <property type="entry name" value="AB_hydrolase_fold"/>
</dbReference>